<dbReference type="AlphaFoldDB" id="A0A183TLR1"/>
<gene>
    <name evidence="1" type="ORF">SSLN_LOCUS17409</name>
</gene>
<protein>
    <submittedName>
        <fullName evidence="3">Reverse transcriptase</fullName>
    </submittedName>
</protein>
<dbReference type="WBParaSite" id="SSLN_0001807101-mRNA-1">
    <property type="protein sequence ID" value="SSLN_0001807101-mRNA-1"/>
    <property type="gene ID" value="SSLN_0001807101"/>
</dbReference>
<sequence>MGSVLEDSFAATSDLSNVQLVSSSTEEISVSESSYEELEEEVSCHDDEDESDEYISLIFSAISRVLEDSFAATSDLSNVHLVSSSTEEISVSESSYEELEEEVSCHDDEDESDEYISLIFSAISLTTVEKHLKKVRGSTAAGPEEVSLFVFKYCCSQIAAILTHLINMSFMESKIPDVWNSVRIIPIPRNSANFRPKSFRPIACSSALLKIAERVALDKIKPFSSNFSDPLQFE</sequence>
<dbReference type="STRING" id="70667.A0A183TLR1"/>
<accession>A0A183TLR1</accession>
<dbReference type="EMBL" id="UYSU01042468">
    <property type="protein sequence ID" value="VDM03795.1"/>
    <property type="molecule type" value="Genomic_DNA"/>
</dbReference>
<reference evidence="1 2" key="2">
    <citation type="submission" date="2018-11" db="EMBL/GenBank/DDBJ databases">
        <authorList>
            <consortium name="Pathogen Informatics"/>
        </authorList>
    </citation>
    <scope>NUCLEOTIDE SEQUENCE [LARGE SCALE GENOMIC DNA]</scope>
    <source>
        <strain evidence="1 2">NST_G2</strain>
    </source>
</reference>
<name>A0A183TLR1_SCHSO</name>
<dbReference type="PANTHER" id="PTHR47510">
    <property type="entry name" value="REVERSE TRANSCRIPTASE DOMAIN-CONTAINING PROTEIN"/>
    <property type="match status" value="1"/>
</dbReference>
<evidence type="ECO:0000313" key="2">
    <source>
        <dbReference type="Proteomes" id="UP000275846"/>
    </source>
</evidence>
<dbReference type="OrthoDB" id="411173at2759"/>
<proteinExistence type="predicted"/>
<reference evidence="3" key="1">
    <citation type="submission" date="2016-06" db="UniProtKB">
        <authorList>
            <consortium name="WormBaseParasite"/>
        </authorList>
    </citation>
    <scope>IDENTIFICATION</scope>
</reference>
<dbReference type="Proteomes" id="UP000275846">
    <property type="component" value="Unassembled WGS sequence"/>
</dbReference>
<organism evidence="3">
    <name type="scientific">Schistocephalus solidus</name>
    <name type="common">Tapeworm</name>
    <dbReference type="NCBI Taxonomy" id="70667"/>
    <lineage>
        <taxon>Eukaryota</taxon>
        <taxon>Metazoa</taxon>
        <taxon>Spiralia</taxon>
        <taxon>Lophotrochozoa</taxon>
        <taxon>Platyhelminthes</taxon>
        <taxon>Cestoda</taxon>
        <taxon>Eucestoda</taxon>
        <taxon>Diphyllobothriidea</taxon>
        <taxon>Diphyllobothriidae</taxon>
        <taxon>Schistocephalus</taxon>
    </lineage>
</organism>
<evidence type="ECO:0000313" key="3">
    <source>
        <dbReference type="WBParaSite" id="SSLN_0001807101-mRNA-1"/>
    </source>
</evidence>
<evidence type="ECO:0000313" key="1">
    <source>
        <dbReference type="EMBL" id="VDM03795.1"/>
    </source>
</evidence>
<keyword evidence="2" id="KW-1185">Reference proteome</keyword>
<dbReference type="PANTHER" id="PTHR47510:SF3">
    <property type="entry name" value="ENDO_EXONUCLEASE_PHOSPHATASE DOMAIN-CONTAINING PROTEIN"/>
    <property type="match status" value="1"/>
</dbReference>